<name>A0A4Y2J8W6_ARAVE</name>
<dbReference type="Proteomes" id="UP000499080">
    <property type="component" value="Unassembled WGS sequence"/>
</dbReference>
<dbReference type="AlphaFoldDB" id="A0A4Y2J8W6"/>
<comment type="caution">
    <text evidence="1">The sequence shown here is derived from an EMBL/GenBank/DDBJ whole genome shotgun (WGS) entry which is preliminary data.</text>
</comment>
<protein>
    <submittedName>
        <fullName evidence="1">Uncharacterized protein</fullName>
    </submittedName>
</protein>
<dbReference type="EMBL" id="BGPR01109674">
    <property type="protein sequence ID" value="GBM86713.1"/>
    <property type="molecule type" value="Genomic_DNA"/>
</dbReference>
<sequence>MISSSLTMAFPLPTSKGFTSLTAIIAVVVELERHFTMTRNVFSQYLGNMIKPVPNFEQEWLISVANNLVSRHKIRRIVKFISGSRDLSRPR</sequence>
<reference evidence="1 2" key="1">
    <citation type="journal article" date="2019" name="Sci. Rep.">
        <title>Orb-weaving spider Araneus ventricosus genome elucidates the spidroin gene catalogue.</title>
        <authorList>
            <person name="Kono N."/>
            <person name="Nakamura H."/>
            <person name="Ohtoshi R."/>
            <person name="Moran D.A.P."/>
            <person name="Shinohara A."/>
            <person name="Yoshida Y."/>
            <person name="Fujiwara M."/>
            <person name="Mori M."/>
            <person name="Tomita M."/>
            <person name="Arakawa K."/>
        </authorList>
    </citation>
    <scope>NUCLEOTIDE SEQUENCE [LARGE SCALE GENOMIC DNA]</scope>
</reference>
<accession>A0A4Y2J8W6</accession>
<evidence type="ECO:0000313" key="2">
    <source>
        <dbReference type="Proteomes" id="UP000499080"/>
    </source>
</evidence>
<evidence type="ECO:0000313" key="1">
    <source>
        <dbReference type="EMBL" id="GBM86713.1"/>
    </source>
</evidence>
<gene>
    <name evidence="1" type="ORF">AVEN_2145_1</name>
</gene>
<organism evidence="1 2">
    <name type="scientific">Araneus ventricosus</name>
    <name type="common">Orbweaver spider</name>
    <name type="synonym">Epeira ventricosa</name>
    <dbReference type="NCBI Taxonomy" id="182803"/>
    <lineage>
        <taxon>Eukaryota</taxon>
        <taxon>Metazoa</taxon>
        <taxon>Ecdysozoa</taxon>
        <taxon>Arthropoda</taxon>
        <taxon>Chelicerata</taxon>
        <taxon>Arachnida</taxon>
        <taxon>Araneae</taxon>
        <taxon>Araneomorphae</taxon>
        <taxon>Entelegynae</taxon>
        <taxon>Araneoidea</taxon>
        <taxon>Araneidae</taxon>
        <taxon>Araneus</taxon>
    </lineage>
</organism>
<keyword evidence="2" id="KW-1185">Reference proteome</keyword>
<proteinExistence type="predicted"/>